<dbReference type="EMBL" id="JANAWD010001298">
    <property type="protein sequence ID" value="KAJ3473676.1"/>
    <property type="molecule type" value="Genomic_DNA"/>
</dbReference>
<keyword evidence="2" id="KW-1185">Reference proteome</keyword>
<organism evidence="1 2">
    <name type="scientific">Meripilus lineatus</name>
    <dbReference type="NCBI Taxonomy" id="2056292"/>
    <lineage>
        <taxon>Eukaryota</taxon>
        <taxon>Fungi</taxon>
        <taxon>Dikarya</taxon>
        <taxon>Basidiomycota</taxon>
        <taxon>Agaricomycotina</taxon>
        <taxon>Agaricomycetes</taxon>
        <taxon>Polyporales</taxon>
        <taxon>Meripilaceae</taxon>
        <taxon>Meripilus</taxon>
    </lineage>
</organism>
<reference evidence="1" key="1">
    <citation type="submission" date="2022-07" db="EMBL/GenBank/DDBJ databases">
        <title>Genome Sequence of Physisporinus lineatus.</title>
        <authorList>
            <person name="Buettner E."/>
        </authorList>
    </citation>
    <scope>NUCLEOTIDE SEQUENCE</scope>
    <source>
        <strain evidence="1">VT162</strain>
    </source>
</reference>
<accession>A0AAD5UTR0</accession>
<dbReference type="AlphaFoldDB" id="A0AAD5UTR0"/>
<dbReference type="Proteomes" id="UP001212997">
    <property type="component" value="Unassembled WGS sequence"/>
</dbReference>
<name>A0AAD5UTR0_9APHY</name>
<comment type="caution">
    <text evidence="1">The sequence shown here is derived from an EMBL/GenBank/DDBJ whole genome shotgun (WGS) entry which is preliminary data.</text>
</comment>
<sequence>MGVQADFLVNMRTGDGAIATTAIEKYAPSPDTSGTQLMIYLLRLVRSNLYLVILECAEPILPSFDSDTLAEPSPGSATPPQYPLSEFASTFVRTHLTSNMTQDDSGNDWMSEVGIRDLELTSTLEMMKISADHYNFGRALLDIRYNYLLRPYTDRPSDLRRLLTLTNSVISGSTAVKFLSPIGDWPTGDMDIYTYGQANADRLISFFQGARYIPVFRPAPRRRYPEMSPGFITVVSLVRPASAGGRKIDIIISEHHSALFPISKFWNTFLFNFLTGDSLCIAYPELTLLGHGYIRGIGMAHPCLEMLKEKYAARGYTSREPDSLELGFVLPKTRRFGDEDCKSQRRHTGKTLIPRFKKQTTLQTAMSPIHTTPRLDTESDYEDMPPLEGGISDPSTGNCPSPQAEAPEEPVLVHEYRMRGSKLSHRQKTTSTHLDHTGLGTYKKVSGGSITVILSSKFASSSDEEPNGKPREPVVIITEFEGGAIIHIGPPVERGSSGRGYTSEVVSNGSAKKVCTKCSCVG</sequence>
<proteinExistence type="predicted"/>
<evidence type="ECO:0000313" key="1">
    <source>
        <dbReference type="EMBL" id="KAJ3473676.1"/>
    </source>
</evidence>
<gene>
    <name evidence="1" type="ORF">NLI96_g12881</name>
</gene>
<protein>
    <submittedName>
        <fullName evidence="1">Uncharacterized protein</fullName>
    </submittedName>
</protein>
<evidence type="ECO:0000313" key="2">
    <source>
        <dbReference type="Proteomes" id="UP001212997"/>
    </source>
</evidence>